<dbReference type="InterPro" id="IPR049315">
    <property type="entry name" value="GDC-P_N"/>
</dbReference>
<evidence type="ECO:0000313" key="10">
    <source>
        <dbReference type="Proteomes" id="UP000218542"/>
    </source>
</evidence>
<organism evidence="9 10">
    <name type="scientific">Candidatus Scalindua japonica</name>
    <dbReference type="NCBI Taxonomy" id="1284222"/>
    <lineage>
        <taxon>Bacteria</taxon>
        <taxon>Pseudomonadati</taxon>
        <taxon>Planctomycetota</taxon>
        <taxon>Candidatus Brocadiia</taxon>
        <taxon>Candidatus Brocadiales</taxon>
        <taxon>Candidatus Scalinduaceae</taxon>
        <taxon>Candidatus Scalindua</taxon>
    </lineage>
</organism>
<evidence type="ECO:0000259" key="8">
    <source>
        <dbReference type="Pfam" id="PF21478"/>
    </source>
</evidence>
<dbReference type="InterPro" id="IPR020581">
    <property type="entry name" value="GDC_P"/>
</dbReference>
<dbReference type="PANTHER" id="PTHR11773:SF1">
    <property type="entry name" value="GLYCINE DEHYDROGENASE (DECARBOXYLATING), MITOCHONDRIAL"/>
    <property type="match status" value="1"/>
</dbReference>
<evidence type="ECO:0000313" key="9">
    <source>
        <dbReference type="EMBL" id="GAX60571.1"/>
    </source>
</evidence>
<accession>A0A286TXN0</accession>
<dbReference type="EC" id="1.4.4.2" evidence="3"/>
<dbReference type="FunFam" id="3.40.640.10:FF:000224">
    <property type="entry name" value="Probable glycine dehydrogenase (decarboxylating) subunit 2"/>
    <property type="match status" value="1"/>
</dbReference>
<dbReference type="GO" id="GO:0030170">
    <property type="term" value="F:pyridoxal phosphate binding"/>
    <property type="evidence" value="ECO:0007669"/>
    <property type="project" value="TreeGrafter"/>
</dbReference>
<dbReference type="InterPro" id="IPR015424">
    <property type="entry name" value="PyrdxlP-dep_Trfase"/>
</dbReference>
<evidence type="ECO:0000256" key="4">
    <source>
        <dbReference type="ARBA" id="ARBA00022898"/>
    </source>
</evidence>
<dbReference type="Gene3D" id="3.90.1150.10">
    <property type="entry name" value="Aspartate Aminotransferase, domain 1"/>
    <property type="match status" value="1"/>
</dbReference>
<dbReference type="RefSeq" id="WP_096893970.1">
    <property type="nucleotide sequence ID" value="NZ_BAOS01000013.1"/>
</dbReference>
<dbReference type="GO" id="GO:0019464">
    <property type="term" value="P:glycine decarboxylation via glycine cleavage system"/>
    <property type="evidence" value="ECO:0007669"/>
    <property type="project" value="TreeGrafter"/>
</dbReference>
<evidence type="ECO:0000259" key="7">
    <source>
        <dbReference type="Pfam" id="PF02347"/>
    </source>
</evidence>
<dbReference type="Proteomes" id="UP000218542">
    <property type="component" value="Unassembled WGS sequence"/>
</dbReference>
<comment type="caution">
    <text evidence="9">The sequence shown here is derived from an EMBL/GenBank/DDBJ whole genome shotgun (WGS) entry which is preliminary data.</text>
</comment>
<feature type="domain" description="Glycine dehydrogenase C-terminal" evidence="8">
    <location>
        <begin position="338"/>
        <end position="436"/>
    </location>
</feature>
<comment type="cofactor">
    <cofactor evidence="1">
        <name>pyridoxal 5'-phosphate</name>
        <dbReference type="ChEBI" id="CHEBI:597326"/>
    </cofactor>
</comment>
<gene>
    <name evidence="9" type="ORF">SCALIN_C13_0083</name>
</gene>
<dbReference type="Gene3D" id="3.40.640.10">
    <property type="entry name" value="Type I PLP-dependent aspartate aminotransferase-like (Major domain)"/>
    <property type="match status" value="1"/>
</dbReference>
<dbReference type="GO" id="GO:0004375">
    <property type="term" value="F:glycine dehydrogenase (decarboxylating) activity"/>
    <property type="evidence" value="ECO:0007669"/>
    <property type="project" value="UniProtKB-EC"/>
</dbReference>
<keyword evidence="10" id="KW-1185">Reference proteome</keyword>
<dbReference type="Pfam" id="PF21478">
    <property type="entry name" value="GcvP2_C"/>
    <property type="match status" value="1"/>
</dbReference>
<dbReference type="GO" id="GO:0005829">
    <property type="term" value="C:cytosol"/>
    <property type="evidence" value="ECO:0007669"/>
    <property type="project" value="TreeGrafter"/>
</dbReference>
<reference evidence="10" key="1">
    <citation type="journal article" date="2017" name="Environ. Microbiol. Rep.">
        <title>Genetic Diversity of Marine Anaerobic Ammonium-Oxidizing Bacteria as Revealed by Genomic and Proteomic Analyses of 'Candidatus Scalindua japonica'.</title>
        <authorList>
            <person name="Oshiki M."/>
            <person name="Mizuto K."/>
            <person name="Kimura Z."/>
            <person name="Kindaichi T."/>
            <person name="Satoh H."/>
            <person name="Okabe S."/>
        </authorList>
    </citation>
    <scope>NUCLEOTIDE SEQUENCE [LARGE SCALE GENOMIC DNA]</scope>
    <source>
        <strain evidence="10">husup-a2</strain>
    </source>
</reference>
<dbReference type="EMBL" id="BAOS01000013">
    <property type="protein sequence ID" value="GAX60571.1"/>
    <property type="molecule type" value="Genomic_DNA"/>
</dbReference>
<dbReference type="InterPro" id="IPR015421">
    <property type="entry name" value="PyrdxlP-dep_Trfase_major"/>
</dbReference>
<evidence type="ECO:0000256" key="1">
    <source>
        <dbReference type="ARBA" id="ARBA00001933"/>
    </source>
</evidence>
<dbReference type="PANTHER" id="PTHR11773">
    <property type="entry name" value="GLYCINE DEHYDROGENASE, DECARBOXYLATING"/>
    <property type="match status" value="1"/>
</dbReference>
<keyword evidence="4" id="KW-0663">Pyridoxal phosphate</keyword>
<dbReference type="GO" id="GO:0016594">
    <property type="term" value="F:glycine binding"/>
    <property type="evidence" value="ECO:0007669"/>
    <property type="project" value="TreeGrafter"/>
</dbReference>
<proteinExistence type="predicted"/>
<comment type="function">
    <text evidence="2">The glycine cleavage system catalyzes the degradation of glycine. The P protein binds the alpha-amino group of glycine through its pyridoxal phosphate cofactor; CO(2) is released and the remaining methylamine moiety is then transferred to the lipoamide cofactor of the H protein.</text>
</comment>
<dbReference type="FunFam" id="3.90.1150.10:FF:000014">
    <property type="entry name" value="Probable glycine dehydrogenase (decarboxylating) subunit 2"/>
    <property type="match status" value="1"/>
</dbReference>
<dbReference type="AlphaFoldDB" id="A0A286TXN0"/>
<sequence length="469" mass="52093">MKLLNEKSKEGSSSFNISELDIQTNIPENLKRIDLNIPELSEVEIIRHYTNLSKYNFGVDNGPYPLGSCTMKYNPKINEVAAKIPEFNIHPLSQHNKGTLEIIHQLQQYLCEITGMHAFSTQPAAGAHGESTGIMIMKAWFQKLGERRTKVIIPDSCHGTNPASVSLCGFEPLHVKSSSSGGIDLDDLRQNMGKDIVGIMITNPNTLGIFDENILKITKIIHDYGGLCYLDGANMNPMLGVVKPGDFGIDIVHLNLHKTFSTPHGGGGPGSGPVGVKKELEPFLPNPRIIKKNEKLGFEQSKDSIGKVHSFYGNFGILLRAYSYIRSIGASGLRNIAENAVLNANYMKEKLKEHYHLHYDRICQHEFVIDDSLMPDGVTTNDIAKRLMDFGFHPPTIYFPLIIKGAMLIEPTETESKENLDAFIEAMKVIKEEAESDPEKLTKAPLKAPIGRIDTVHAARKPKLTWHST</sequence>
<dbReference type="SUPFAM" id="SSF53383">
    <property type="entry name" value="PLP-dependent transferases"/>
    <property type="match status" value="1"/>
</dbReference>
<evidence type="ECO:0000256" key="2">
    <source>
        <dbReference type="ARBA" id="ARBA00003788"/>
    </source>
</evidence>
<dbReference type="OrthoDB" id="9801272at2"/>
<feature type="domain" description="Glycine cleavage system P-protein N-terminal" evidence="7">
    <location>
        <begin position="96"/>
        <end position="286"/>
    </location>
</feature>
<dbReference type="NCBIfam" id="NF003346">
    <property type="entry name" value="PRK04366.1"/>
    <property type="match status" value="1"/>
</dbReference>
<comment type="catalytic activity">
    <reaction evidence="6">
        <text>N(6)-[(R)-lipoyl]-L-lysyl-[glycine-cleavage complex H protein] + glycine + H(+) = N(6)-[(R)-S(8)-aminomethyldihydrolipoyl]-L-lysyl-[glycine-cleavage complex H protein] + CO2</text>
        <dbReference type="Rhea" id="RHEA:24304"/>
        <dbReference type="Rhea" id="RHEA-COMP:10494"/>
        <dbReference type="Rhea" id="RHEA-COMP:10495"/>
        <dbReference type="ChEBI" id="CHEBI:15378"/>
        <dbReference type="ChEBI" id="CHEBI:16526"/>
        <dbReference type="ChEBI" id="CHEBI:57305"/>
        <dbReference type="ChEBI" id="CHEBI:83099"/>
        <dbReference type="ChEBI" id="CHEBI:83143"/>
        <dbReference type="EC" id="1.4.4.2"/>
    </reaction>
</comment>
<dbReference type="GO" id="GO:0005960">
    <property type="term" value="C:glycine cleavage complex"/>
    <property type="evidence" value="ECO:0007669"/>
    <property type="project" value="TreeGrafter"/>
</dbReference>
<keyword evidence="5" id="KW-0560">Oxidoreductase</keyword>
<evidence type="ECO:0000256" key="6">
    <source>
        <dbReference type="ARBA" id="ARBA00049026"/>
    </source>
</evidence>
<dbReference type="InterPro" id="IPR015422">
    <property type="entry name" value="PyrdxlP-dep_Trfase_small"/>
</dbReference>
<dbReference type="Pfam" id="PF02347">
    <property type="entry name" value="GDC-P"/>
    <property type="match status" value="1"/>
</dbReference>
<dbReference type="Gene3D" id="6.20.440.10">
    <property type="match status" value="1"/>
</dbReference>
<evidence type="ECO:0000256" key="5">
    <source>
        <dbReference type="ARBA" id="ARBA00023002"/>
    </source>
</evidence>
<protein>
    <recommendedName>
        <fullName evidence="3">glycine dehydrogenase (aminomethyl-transferring)</fullName>
        <ecNumber evidence="3">1.4.4.2</ecNumber>
    </recommendedName>
</protein>
<name>A0A286TXN0_9BACT</name>
<dbReference type="InterPro" id="IPR049316">
    <property type="entry name" value="GDC-P_C"/>
</dbReference>
<evidence type="ECO:0000256" key="3">
    <source>
        <dbReference type="ARBA" id="ARBA00012134"/>
    </source>
</evidence>